<reference evidence="3" key="1">
    <citation type="submission" date="2021-02" db="EMBL/GenBank/DDBJ databases">
        <authorList>
            <person name="Nowell W R."/>
        </authorList>
    </citation>
    <scope>NUCLEOTIDE SEQUENCE</scope>
</reference>
<feature type="compositionally biased region" description="Acidic residues" evidence="1">
    <location>
        <begin position="64"/>
        <end position="96"/>
    </location>
</feature>
<dbReference type="PANTHER" id="PTHR47272">
    <property type="entry name" value="DDE_TNP_1_7 DOMAIN-CONTAINING PROTEIN"/>
    <property type="match status" value="1"/>
</dbReference>
<proteinExistence type="predicted"/>
<dbReference type="InterPro" id="IPR029526">
    <property type="entry name" value="PGBD"/>
</dbReference>
<dbReference type="PANTHER" id="PTHR47272:SF2">
    <property type="entry name" value="PIGGYBAC TRANSPOSABLE ELEMENT-DERIVED PROTEIN 3-LIKE"/>
    <property type="match status" value="1"/>
</dbReference>
<name>A0A816W843_9BILA</name>
<evidence type="ECO:0000313" key="3">
    <source>
        <dbReference type="EMBL" id="CAF2130137.1"/>
    </source>
</evidence>
<dbReference type="Proteomes" id="UP000663856">
    <property type="component" value="Unassembled WGS sequence"/>
</dbReference>
<gene>
    <name evidence="3" type="ORF">WKI299_LOCUS26130</name>
</gene>
<feature type="region of interest" description="Disordered" evidence="1">
    <location>
        <begin position="1"/>
        <end position="96"/>
    </location>
</feature>
<evidence type="ECO:0000256" key="1">
    <source>
        <dbReference type="SAM" id="MobiDB-lite"/>
    </source>
</evidence>
<organism evidence="3 4">
    <name type="scientific">Rotaria magnacalcarata</name>
    <dbReference type="NCBI Taxonomy" id="392030"/>
    <lineage>
        <taxon>Eukaryota</taxon>
        <taxon>Metazoa</taxon>
        <taxon>Spiralia</taxon>
        <taxon>Gnathifera</taxon>
        <taxon>Rotifera</taxon>
        <taxon>Eurotatoria</taxon>
        <taxon>Bdelloidea</taxon>
        <taxon>Philodinida</taxon>
        <taxon>Philodinidae</taxon>
        <taxon>Rotaria</taxon>
    </lineage>
</organism>
<evidence type="ECO:0000313" key="4">
    <source>
        <dbReference type="Proteomes" id="UP000663856"/>
    </source>
</evidence>
<protein>
    <recommendedName>
        <fullName evidence="2">PiggyBac transposable element-derived protein domain-containing protein</fullName>
    </recommendedName>
</protein>
<accession>A0A816W843</accession>
<dbReference type="Pfam" id="PF13843">
    <property type="entry name" value="DDE_Tnp_1_7"/>
    <property type="match status" value="1"/>
</dbReference>
<sequence length="597" mass="68685">MNSNSNVSLQKKLRFELPDMKNNNSDTDTDDNVENKKYYEIDQYSEESSSDKYDEDSDMKLSDDSESEDNITDDDDDDNDDKNDGGDNDGDDNEDDDYNLLKGLKWMKADLVSNIPDFEDTSGLSKDINLPSSPSPMDFFSLFLTQDLIKYIIEQSNLYSIQQKLKIKPMDESELRKLIGFLFYGSVVQLPNNISRNRIEELLRMLHFSNNTVAGDKCDKVQPLIDFFNQRSKLLLKPEEFVTIDEHMVGFKGKTAPSSLKQYMPNKPSKHGFKLWSKSSVSGYVYHIEIYSGSKKNSVKPTSSFDNASLKLKTRSAYATSKIDRQLLKRSEDRKAVGLSGLVVLDLAKDSPRGTKFFADNYFGSVALIRKMTTLGYGITCTLRSNRLANYPLLPEKQIKKKERGFYDYCSTNDKQCIVVVWKDTKHVLIGSNQNGINPVGYFKRWNKDQKKKVDVPAPEIVRQYNKYMGGVDTTGMLCSLHPIQFRSKKWYMRLVWRIFDLMILNSWLISKFILGRGGNWRIERLFEFKLYIARALLQTSRYPTPVTFKYINDGLNNVDSSNESDDDTLISSSIKRGRRESKLSVSNDVRYDSYNH</sequence>
<comment type="caution">
    <text evidence="3">The sequence shown here is derived from an EMBL/GenBank/DDBJ whole genome shotgun (WGS) entry which is preliminary data.</text>
</comment>
<evidence type="ECO:0000259" key="2">
    <source>
        <dbReference type="Pfam" id="PF13843"/>
    </source>
</evidence>
<feature type="domain" description="PiggyBac transposable element-derived protein" evidence="2">
    <location>
        <begin position="135"/>
        <end position="508"/>
    </location>
</feature>
<dbReference type="AlphaFoldDB" id="A0A816W843"/>
<dbReference type="EMBL" id="CAJNRF010011294">
    <property type="protein sequence ID" value="CAF2130137.1"/>
    <property type="molecule type" value="Genomic_DNA"/>
</dbReference>